<evidence type="ECO:0000313" key="2">
    <source>
        <dbReference type="Proteomes" id="UP001156441"/>
    </source>
</evidence>
<dbReference type="Proteomes" id="UP001156441">
    <property type="component" value="Unassembled WGS sequence"/>
</dbReference>
<dbReference type="EMBL" id="JAFFZE010000010">
    <property type="protein sequence ID" value="MCT2583796.1"/>
    <property type="molecule type" value="Genomic_DNA"/>
</dbReference>
<gene>
    <name evidence="1" type="ORF">JT362_11765</name>
</gene>
<reference evidence="1 2" key="1">
    <citation type="submission" date="2021-02" db="EMBL/GenBank/DDBJ databases">
        <title>Actinophytocola xerophila sp. nov., isolated from soil of cotton cropping field.</title>
        <authorList>
            <person name="Huang R."/>
            <person name="Chen X."/>
            <person name="Ge X."/>
            <person name="Liu W."/>
        </authorList>
    </citation>
    <scope>NUCLEOTIDE SEQUENCE [LARGE SCALE GENOMIC DNA]</scope>
    <source>
        <strain evidence="1 2">S1-96</strain>
    </source>
</reference>
<comment type="caution">
    <text evidence="1">The sequence shown here is derived from an EMBL/GenBank/DDBJ whole genome shotgun (WGS) entry which is preliminary data.</text>
</comment>
<protein>
    <submittedName>
        <fullName evidence="1">Uncharacterized protein</fullName>
    </submittedName>
</protein>
<accession>A0ABT2J7V9</accession>
<name>A0ABT2J7V9_9PSEU</name>
<evidence type="ECO:0000313" key="1">
    <source>
        <dbReference type="EMBL" id="MCT2583796.1"/>
    </source>
</evidence>
<dbReference type="RefSeq" id="WP_260191180.1">
    <property type="nucleotide sequence ID" value="NZ_JAFFZE010000010.1"/>
</dbReference>
<organism evidence="1 2">
    <name type="scientific">Actinophytocola gossypii</name>
    <dbReference type="NCBI Taxonomy" id="2812003"/>
    <lineage>
        <taxon>Bacteria</taxon>
        <taxon>Bacillati</taxon>
        <taxon>Actinomycetota</taxon>
        <taxon>Actinomycetes</taxon>
        <taxon>Pseudonocardiales</taxon>
        <taxon>Pseudonocardiaceae</taxon>
    </lineage>
</organism>
<proteinExistence type="predicted"/>
<sequence>MAKQRLSDDLHHEFGAGIPAAVAHERPLPRPGEQLRRAVDAVLVELAANGTPDGPVLRRLEDVLVGGLAWTAATGDTCRVEHAVHAVRDARVRLGAADPDGARTALLTAREDLAPPVARR</sequence>
<keyword evidence="2" id="KW-1185">Reference proteome</keyword>